<keyword evidence="4 10" id="KW-0812">Transmembrane</keyword>
<feature type="domain" description="HAMP" evidence="12">
    <location>
        <begin position="297"/>
        <end position="351"/>
    </location>
</feature>
<dbReference type="SMART" id="SM00283">
    <property type="entry name" value="MA"/>
    <property type="match status" value="1"/>
</dbReference>
<evidence type="ECO:0000256" key="3">
    <source>
        <dbReference type="ARBA" id="ARBA00022500"/>
    </source>
</evidence>
<proteinExistence type="inferred from homology"/>
<dbReference type="CDD" id="cd06225">
    <property type="entry name" value="HAMP"/>
    <property type="match status" value="1"/>
</dbReference>
<evidence type="ECO:0000259" key="11">
    <source>
        <dbReference type="PROSITE" id="PS50111"/>
    </source>
</evidence>
<dbReference type="SUPFAM" id="SSF103190">
    <property type="entry name" value="Sensory domain-like"/>
    <property type="match status" value="1"/>
</dbReference>
<organism evidence="13 14">
    <name type="scientific">Chitiniphilus shinanonensis</name>
    <dbReference type="NCBI Taxonomy" id="553088"/>
    <lineage>
        <taxon>Bacteria</taxon>
        <taxon>Pseudomonadati</taxon>
        <taxon>Pseudomonadota</taxon>
        <taxon>Betaproteobacteria</taxon>
        <taxon>Neisseriales</taxon>
        <taxon>Chitinibacteraceae</taxon>
        <taxon>Chitiniphilus</taxon>
    </lineage>
</organism>
<dbReference type="InterPro" id="IPR029151">
    <property type="entry name" value="Sensor-like_sf"/>
</dbReference>
<keyword evidence="14" id="KW-1185">Reference proteome</keyword>
<evidence type="ECO:0000256" key="6">
    <source>
        <dbReference type="ARBA" id="ARBA00023136"/>
    </source>
</evidence>
<evidence type="ECO:0000256" key="7">
    <source>
        <dbReference type="ARBA" id="ARBA00023224"/>
    </source>
</evidence>
<dbReference type="Proteomes" id="UP001156836">
    <property type="component" value="Unassembled WGS sequence"/>
</dbReference>
<evidence type="ECO:0000259" key="12">
    <source>
        <dbReference type="PROSITE" id="PS50885"/>
    </source>
</evidence>
<evidence type="ECO:0000256" key="5">
    <source>
        <dbReference type="ARBA" id="ARBA00022989"/>
    </source>
</evidence>
<dbReference type="InterPro" id="IPR004089">
    <property type="entry name" value="MCPsignal_dom"/>
</dbReference>
<dbReference type="InterPro" id="IPR033479">
    <property type="entry name" value="dCache_1"/>
</dbReference>
<dbReference type="Pfam" id="PF00672">
    <property type="entry name" value="HAMP"/>
    <property type="match status" value="1"/>
</dbReference>
<dbReference type="Gene3D" id="3.30.450.20">
    <property type="entry name" value="PAS domain"/>
    <property type="match status" value="2"/>
</dbReference>
<dbReference type="PROSITE" id="PS50111">
    <property type="entry name" value="CHEMOTAXIS_TRANSDUC_2"/>
    <property type="match status" value="1"/>
</dbReference>
<protein>
    <submittedName>
        <fullName evidence="13">Methyl-accepting chemotaxis protein</fullName>
    </submittedName>
</protein>
<keyword evidence="3" id="KW-0145">Chemotaxis</keyword>
<comment type="subcellular location">
    <subcellularLocation>
        <location evidence="1">Cell membrane</location>
        <topology evidence="1">Multi-pass membrane protein</topology>
    </subcellularLocation>
</comment>
<evidence type="ECO:0000256" key="9">
    <source>
        <dbReference type="PROSITE-ProRule" id="PRU00284"/>
    </source>
</evidence>
<keyword evidence="7 9" id="KW-0807">Transducer</keyword>
<keyword evidence="5 10" id="KW-1133">Transmembrane helix</keyword>
<accession>A0ABQ6BU81</accession>
<evidence type="ECO:0000256" key="10">
    <source>
        <dbReference type="SAM" id="Phobius"/>
    </source>
</evidence>
<evidence type="ECO:0000256" key="4">
    <source>
        <dbReference type="ARBA" id="ARBA00022692"/>
    </source>
</evidence>
<dbReference type="Pfam" id="PF00015">
    <property type="entry name" value="MCPsignal"/>
    <property type="match status" value="1"/>
</dbReference>
<evidence type="ECO:0000256" key="2">
    <source>
        <dbReference type="ARBA" id="ARBA00022475"/>
    </source>
</evidence>
<comment type="caution">
    <text evidence="13">The sequence shown here is derived from an EMBL/GenBank/DDBJ whole genome shotgun (WGS) entry which is preliminary data.</text>
</comment>
<gene>
    <name evidence="13" type="ORF">GCM10007860_20390</name>
</gene>
<dbReference type="PROSITE" id="PS50885">
    <property type="entry name" value="HAMP"/>
    <property type="match status" value="1"/>
</dbReference>
<feature type="transmembrane region" description="Helical" evidence="10">
    <location>
        <begin position="273"/>
        <end position="296"/>
    </location>
</feature>
<evidence type="ECO:0000313" key="13">
    <source>
        <dbReference type="EMBL" id="GLS04891.1"/>
    </source>
</evidence>
<evidence type="ECO:0000256" key="1">
    <source>
        <dbReference type="ARBA" id="ARBA00004651"/>
    </source>
</evidence>
<evidence type="ECO:0000256" key="8">
    <source>
        <dbReference type="ARBA" id="ARBA00029447"/>
    </source>
</evidence>
<dbReference type="CDD" id="cd12912">
    <property type="entry name" value="PDC2_MCP_like"/>
    <property type="match status" value="1"/>
</dbReference>
<dbReference type="CDD" id="cd12913">
    <property type="entry name" value="PDC1_MCP_like"/>
    <property type="match status" value="1"/>
</dbReference>
<dbReference type="Gene3D" id="1.10.287.950">
    <property type="entry name" value="Methyl-accepting chemotaxis protein"/>
    <property type="match status" value="1"/>
</dbReference>
<dbReference type="RefSeq" id="WP_018748043.1">
    <property type="nucleotide sequence ID" value="NZ_BSOZ01000028.1"/>
</dbReference>
<sequence length="625" mass="67007">MQSLKTKLTVFVAALLVVLTLILSTTMYVSMRSQIDDGLQNEIQGTAQGYESMLRTWVQDKGQIVTSLAQSLRTAPDPVPALQLAAGSAKFDSAYLGTPDKRMIESRKLGLPDDYDPTSRPWYKQAQAEDRTILTPPYIDASSGRLMFSFAAPVKGEDGSFKGVTAADIFLDDVVQDVLAIKLNGGGYAMLLGDDGSLLVHPNQQLVLKSAQELSPTLTPELLKSLTAHPRLTEIRLKDGSSQFFYLKTVPGTGLSLGMMIDRAQVQAPLTRLLAIMAAITIGVLLVAVPLAGFVVNHMLKGLGRLSVALNEIAEGGGDLTRKLGVEGNDEVAGAAGAFNRFAEQLRGMFSEIQGESARLTSGVSDINDVVRLLSGDSQRLSTLAGEIIEQITASTSHIADSVSDTNNLVGDTDKLSNESAAAMREVAEEITKSAHEVENLASLLDSLSRRSQDISGIIQVIREIADQTNMLALNAAIEAARAGEQGRGFAVVADEVRKLAERTSEATVEITTLIDGVRSESEAAVVNMQKTHQAVQAGVKLSHVAADKVAHIRGNMEHVLRRVSEIAVATRQQQDATAVMRQSAEGATLQMHESTAALQKATNAADELGKLATFLRDMFSKFRL</sequence>
<evidence type="ECO:0000313" key="14">
    <source>
        <dbReference type="Proteomes" id="UP001156836"/>
    </source>
</evidence>
<dbReference type="SMART" id="SM00304">
    <property type="entry name" value="HAMP"/>
    <property type="match status" value="1"/>
</dbReference>
<dbReference type="PANTHER" id="PTHR32089">
    <property type="entry name" value="METHYL-ACCEPTING CHEMOTAXIS PROTEIN MCPB"/>
    <property type="match status" value="1"/>
</dbReference>
<keyword evidence="6 10" id="KW-0472">Membrane</keyword>
<name>A0ABQ6BU81_9NEIS</name>
<feature type="domain" description="Methyl-accepting transducer" evidence="11">
    <location>
        <begin position="389"/>
        <end position="589"/>
    </location>
</feature>
<comment type="similarity">
    <text evidence="8">Belongs to the methyl-accepting chemotaxis (MCP) protein family.</text>
</comment>
<dbReference type="SUPFAM" id="SSF58104">
    <property type="entry name" value="Methyl-accepting chemotaxis protein (MCP) signaling domain"/>
    <property type="match status" value="1"/>
</dbReference>
<dbReference type="Pfam" id="PF02743">
    <property type="entry name" value="dCache_1"/>
    <property type="match status" value="1"/>
</dbReference>
<dbReference type="PANTHER" id="PTHR32089:SF117">
    <property type="entry name" value="METHYL ACCEPTING SENSORY TRANSDUCER WITH CACHE_1 SMALL MOLECULE BINDING DOMAIN"/>
    <property type="match status" value="1"/>
</dbReference>
<keyword evidence="2" id="KW-1003">Cell membrane</keyword>
<dbReference type="EMBL" id="BSOZ01000028">
    <property type="protein sequence ID" value="GLS04891.1"/>
    <property type="molecule type" value="Genomic_DNA"/>
</dbReference>
<dbReference type="InterPro" id="IPR003660">
    <property type="entry name" value="HAMP_dom"/>
</dbReference>
<reference evidence="14" key="1">
    <citation type="journal article" date="2019" name="Int. J. Syst. Evol. Microbiol.">
        <title>The Global Catalogue of Microorganisms (GCM) 10K type strain sequencing project: providing services to taxonomists for standard genome sequencing and annotation.</title>
        <authorList>
            <consortium name="The Broad Institute Genomics Platform"/>
            <consortium name="The Broad Institute Genome Sequencing Center for Infectious Disease"/>
            <person name="Wu L."/>
            <person name="Ma J."/>
        </authorList>
    </citation>
    <scope>NUCLEOTIDE SEQUENCE [LARGE SCALE GENOMIC DNA]</scope>
    <source>
        <strain evidence="14">NBRC 104970</strain>
    </source>
</reference>
<dbReference type="CDD" id="cd11386">
    <property type="entry name" value="MCP_signal"/>
    <property type="match status" value="1"/>
</dbReference>